<evidence type="ECO:0000256" key="3">
    <source>
        <dbReference type="SAM" id="MobiDB-lite"/>
    </source>
</evidence>
<comment type="caution">
    <text evidence="5">The sequence shown here is derived from an EMBL/GenBank/DDBJ whole genome shotgun (WGS) entry which is preliminary data.</text>
</comment>
<dbReference type="InterPro" id="IPR016047">
    <property type="entry name" value="M23ase_b-sheet_dom"/>
</dbReference>
<dbReference type="SUPFAM" id="SSF51261">
    <property type="entry name" value="Duplicated hybrid motif"/>
    <property type="match status" value="1"/>
</dbReference>
<organism evidence="5 6">
    <name type="scientific">Sphingomonas tagetis</name>
    <dbReference type="NCBI Taxonomy" id="2949092"/>
    <lineage>
        <taxon>Bacteria</taxon>
        <taxon>Pseudomonadati</taxon>
        <taxon>Pseudomonadota</taxon>
        <taxon>Alphaproteobacteria</taxon>
        <taxon>Sphingomonadales</taxon>
        <taxon>Sphingomonadaceae</taxon>
        <taxon>Sphingomonas</taxon>
    </lineage>
</organism>
<keyword evidence="1" id="KW-0732">Signal</keyword>
<keyword evidence="2" id="KW-0175">Coiled coil</keyword>
<dbReference type="GO" id="GO:0004222">
    <property type="term" value="F:metalloendopeptidase activity"/>
    <property type="evidence" value="ECO:0007669"/>
    <property type="project" value="TreeGrafter"/>
</dbReference>
<dbReference type="PANTHER" id="PTHR21666:SF289">
    <property type="entry name" value="L-ALA--D-GLU ENDOPEPTIDASE"/>
    <property type="match status" value="1"/>
</dbReference>
<feature type="region of interest" description="Disordered" evidence="3">
    <location>
        <begin position="775"/>
        <end position="808"/>
    </location>
</feature>
<evidence type="ECO:0000313" key="5">
    <source>
        <dbReference type="EMBL" id="MCP3730651.1"/>
    </source>
</evidence>
<dbReference type="Pfam" id="PF01551">
    <property type="entry name" value="Peptidase_M23"/>
    <property type="match status" value="1"/>
</dbReference>
<evidence type="ECO:0000256" key="1">
    <source>
        <dbReference type="ARBA" id="ARBA00022729"/>
    </source>
</evidence>
<feature type="coiled-coil region" evidence="2">
    <location>
        <begin position="327"/>
        <end position="392"/>
    </location>
</feature>
<dbReference type="RefSeq" id="WP_254292783.1">
    <property type="nucleotide sequence ID" value="NZ_JAMLDX010000006.1"/>
</dbReference>
<feature type="compositionally biased region" description="Basic and acidic residues" evidence="3">
    <location>
        <begin position="459"/>
        <end position="478"/>
    </location>
</feature>
<evidence type="ECO:0000256" key="2">
    <source>
        <dbReference type="SAM" id="Coils"/>
    </source>
</evidence>
<name>A0A9X2HGE3_9SPHN</name>
<dbReference type="Proteomes" id="UP001139451">
    <property type="component" value="Unassembled WGS sequence"/>
</dbReference>
<evidence type="ECO:0000313" key="6">
    <source>
        <dbReference type="Proteomes" id="UP001139451"/>
    </source>
</evidence>
<reference evidence="5" key="1">
    <citation type="submission" date="2022-05" db="EMBL/GenBank/DDBJ databases">
        <title>Sphingomonas sp. strain MG17 Genome sequencing and assembly.</title>
        <authorList>
            <person name="Kim I."/>
        </authorList>
    </citation>
    <scope>NUCLEOTIDE SEQUENCE</scope>
    <source>
        <strain evidence="5">MG17</strain>
    </source>
</reference>
<dbReference type="Gene3D" id="2.70.70.10">
    <property type="entry name" value="Glucose Permease (Domain IIA)"/>
    <property type="match status" value="1"/>
</dbReference>
<proteinExistence type="predicted"/>
<dbReference type="EMBL" id="JAMLDX010000006">
    <property type="protein sequence ID" value="MCP3730651.1"/>
    <property type="molecule type" value="Genomic_DNA"/>
</dbReference>
<feature type="region of interest" description="Disordered" evidence="3">
    <location>
        <begin position="594"/>
        <end position="618"/>
    </location>
</feature>
<feature type="compositionally biased region" description="Basic and acidic residues" evidence="3">
    <location>
        <begin position="779"/>
        <end position="808"/>
    </location>
</feature>
<keyword evidence="6" id="KW-1185">Reference proteome</keyword>
<gene>
    <name evidence="5" type="ORF">M9978_09445</name>
</gene>
<feature type="domain" description="M23ase beta-sheet core" evidence="4">
    <location>
        <begin position="507"/>
        <end position="601"/>
    </location>
</feature>
<evidence type="ECO:0000259" key="4">
    <source>
        <dbReference type="Pfam" id="PF01551"/>
    </source>
</evidence>
<accession>A0A9X2HGE3</accession>
<feature type="region of interest" description="Disordered" evidence="3">
    <location>
        <begin position="459"/>
        <end position="508"/>
    </location>
</feature>
<protein>
    <submittedName>
        <fullName evidence="5">Peptidoglycan DD-metalloendopeptidase family protein</fullName>
    </submittedName>
</protein>
<dbReference type="InterPro" id="IPR011055">
    <property type="entry name" value="Dup_hybrid_motif"/>
</dbReference>
<sequence length="1314" mass="139110">MSRTNDIVTRLTLRGEQFTSGLDKAMSGLRSSVASANADVRRDFNATSKLIEDIGKRAAAAPRTASGSLNIDAAGARMAAQAAEAEAVALREVAQAAERVAKQKGVLAERDSAYIMGARAAADAAEAHARAMGHQAHFADMLQAELNQTASATDAVIAKNRQLNAATGASGQRSVQASQQFQDFFIQVQGGGNIAVAASQQLSQLAFVMQGAGGIAGRAAAILSGPWGAAIFGGVTLLGMFIPKLIESGNAIEDEGKKLADNEQKTRQMEAAKAAYAKTIPAIIDTIKKQTAALDQQNRTFEENIRLARQAAQQQIATLTGARDDTALNLLQAKQQLADARDALQRQERAAQRPTQAGEMAALGIAGKQSEVDRLEARVQKLQGIANQIAESITGAERQIEGTVVDQARRSAQHALDPLVRIRDTYADLRVEAERTIKVKEKLTARLVEIGRQEQQAIKREQERQRLDRDGGSAHEQRVGISVPFGSDRISSGYGRRKPPKDGASENHAGIDYAVPVGTIVRAGASGVVVRTGTMRGYGNVVVIDYGDKLEATYGHLSKALVKPGQVVRAGERVALTGNTGTSTGPHLHYEVRKGGRPIDPRHASAREGAGDKAAADAARELDNLRKKEAEQRDRIMMASQRQLDVDVESLRFMGMKVRGLDEQMAAEMDIARIEREHADRMAELTPAQRKEQQEINTDLLSAAIVLRSQADIYAKLREEAGDLTNLTEDQRQALDDANRSMLAQLETARALAETAAEQKTLDIEIARARARIATSEGKGNDRGRADKQAAEKAANDNEKTMRERAESERDRIMSLADLYRDAFQNGTGSIVENFKDEMLDVISELTARWTIALLTTGKTPSMGNILSDMGAQSGVGGGGLLGGLLSALGGKKSANAHGAGGLVDITHAGAGAAKAGGLLGGLGGIGGAISSALPYAAIAAAVLPMVMGLFTSPKWGSASLYLNKGIVSGGEGVGKGASQIKAAAGGAGSVAEGINRLAEQLGATISGIPGVTIGTWDGKARVALTNTSDPLHAKSAAGKAGLIKDFGEGGEQEAIQYAIQYAFTNAALDGISQASKNIIKAGGDDVASAITKALLIEDVPKRLQAILDPVGYAVDTFNKSWEKTIAAMKEGGASAEEMANAQKLYKLELDQTKASAREASADFKSFLAGLNYGSASPYSTRDQERMAADAFKPFEEAILRGERVDQGKFTEAAQTWLDLQRELFGSTGAFFDAMGKVQNLTSKAISDIDNAKPIRVESDPWVKAGATAQQASADMLELVTQQNAETNRILAQIRAAMGGSGASFMNENRLFAA</sequence>
<dbReference type="InterPro" id="IPR050570">
    <property type="entry name" value="Cell_wall_metabolism_enzyme"/>
</dbReference>
<dbReference type="PANTHER" id="PTHR21666">
    <property type="entry name" value="PEPTIDASE-RELATED"/>
    <property type="match status" value="1"/>
</dbReference>
<dbReference type="CDD" id="cd12797">
    <property type="entry name" value="M23_peptidase"/>
    <property type="match status" value="1"/>
</dbReference>